<proteinExistence type="predicted"/>
<feature type="compositionally biased region" description="Pro residues" evidence="1">
    <location>
        <begin position="446"/>
        <end position="462"/>
    </location>
</feature>
<feature type="transmembrane region" description="Helical" evidence="2">
    <location>
        <begin position="364"/>
        <end position="386"/>
    </location>
</feature>
<keyword evidence="2" id="KW-0812">Transmembrane</keyword>
<evidence type="ECO:0000313" key="3">
    <source>
        <dbReference type="EMBL" id="SPC88003.1"/>
    </source>
</evidence>
<evidence type="ECO:0000256" key="1">
    <source>
        <dbReference type="SAM" id="MobiDB-lite"/>
    </source>
</evidence>
<organism evidence="3">
    <name type="scientific">Fagus sylvatica</name>
    <name type="common">Beechnut</name>
    <dbReference type="NCBI Taxonomy" id="28930"/>
    <lineage>
        <taxon>Eukaryota</taxon>
        <taxon>Viridiplantae</taxon>
        <taxon>Streptophyta</taxon>
        <taxon>Embryophyta</taxon>
        <taxon>Tracheophyta</taxon>
        <taxon>Spermatophyta</taxon>
        <taxon>Magnoliopsida</taxon>
        <taxon>eudicotyledons</taxon>
        <taxon>Gunneridae</taxon>
        <taxon>Pentapetalae</taxon>
        <taxon>rosids</taxon>
        <taxon>fabids</taxon>
        <taxon>Fagales</taxon>
        <taxon>Fagaceae</taxon>
        <taxon>Fagus</taxon>
    </lineage>
</organism>
<reference evidence="3" key="1">
    <citation type="submission" date="2018-02" db="EMBL/GenBank/DDBJ databases">
        <authorList>
            <person name="Cohen D.B."/>
            <person name="Kent A.D."/>
        </authorList>
    </citation>
    <scope>NUCLEOTIDE SEQUENCE</scope>
</reference>
<accession>A0A2N9FLE7</accession>
<dbReference type="AlphaFoldDB" id="A0A2N9FLE7"/>
<dbReference type="EMBL" id="OIVN01000965">
    <property type="protein sequence ID" value="SPC88003.1"/>
    <property type="molecule type" value="Genomic_DNA"/>
</dbReference>
<gene>
    <name evidence="3" type="ORF">FSB_LOCUS15885</name>
</gene>
<name>A0A2N9FLE7_FAGSY</name>
<feature type="region of interest" description="Disordered" evidence="1">
    <location>
        <begin position="439"/>
        <end position="515"/>
    </location>
</feature>
<evidence type="ECO:0000256" key="2">
    <source>
        <dbReference type="SAM" id="Phobius"/>
    </source>
</evidence>
<protein>
    <submittedName>
        <fullName evidence="3">Uncharacterized protein</fullName>
    </submittedName>
</protein>
<keyword evidence="2" id="KW-1133">Transmembrane helix</keyword>
<sequence length="515" mass="57473">MTGNFLTVTVLGDSKGRGGVIILEGRDFWGWRGISVELEGLLSSKAMEKHLVNHYRRPLAGKDFGFEPILHLSGWGIFWFQRASKRRSRPAVCCVPRRLESSNRFAVDVSCKWIGSIRGRSAHPASDCFSTHRDLVSDCSSPHRDRSHLGLFLPVGVGTSGWKEGFYSPLSLHQSVILTGTAGQLVTREVPVGVGSTADDLSSLGGSEFSGEDDEAEDNISLVWEDPEVDGVGSELVCWEDEIGTLDVEPLAISKLVEVELREEAITTHDPGVVVRTSEVEVTYSEVEVSPLDWVLGRSKRIGKVLGATYKGNEERITRLLMEIDERRPQPSHERKESGKGSRFIPMNLKNYFMECLRVEWELFAVYGVFIMWIGYILALSLFFILNGSPPPLPPSPHLPLLPPPPPHPLPSIPFTFHHLPIPPPPWTFQPTNLYMPSYTQQPAFQPQPQPPPPQQPPPTQTPPLTHTYLPLPPPHNPKTHHRQPQQKRSEVRGPSFRIDSKIFSMGFDGGRVDP</sequence>
<keyword evidence="2" id="KW-0472">Membrane</keyword>